<dbReference type="GO" id="GO:0005739">
    <property type="term" value="C:mitochondrion"/>
    <property type="evidence" value="ECO:0007669"/>
    <property type="project" value="UniProtKB-SubCell"/>
</dbReference>
<dbReference type="InterPro" id="IPR016088">
    <property type="entry name" value="Chalcone_isomerase_3-sand"/>
</dbReference>
<name>K0KK63_WICCF</name>
<gene>
    <name evidence="7" type="ORF">BN7_2106</name>
</gene>
<comment type="subcellular location">
    <subcellularLocation>
        <location evidence="1">Mitochondrion</location>
    </subcellularLocation>
</comment>
<feature type="domain" description="Chalcone isomerase" evidence="6">
    <location>
        <begin position="78"/>
        <end position="271"/>
    </location>
</feature>
<keyword evidence="4" id="KW-0809">Transit peptide</keyword>
<dbReference type="SUPFAM" id="SSF54626">
    <property type="entry name" value="Chalcone isomerase"/>
    <property type="match status" value="1"/>
</dbReference>
<proteinExistence type="inferred from homology"/>
<dbReference type="STRING" id="1206466.K0KK63"/>
<evidence type="ECO:0000313" key="8">
    <source>
        <dbReference type="Proteomes" id="UP000009328"/>
    </source>
</evidence>
<sequence length="280" mass="31305">MFYTSFGSQVLKHTIKSVNFQNALRLSIGISGLCSSALIYHHYQDRRVLLSDVSKESLNSVDVDKNVDPLPLSMNLSTRYQLLAHGTRAVTFLKFKVYALGIYVANDDIYKIPMVLNSNYLSQQFIDTDSAKSHSENIFAALHDSKKSGFLISNLLDSNIRLVARITPIRNTDFNHLKDGMVKSILAAKYQDEGLASGLQELKDAFSRKGSVPKNNNLVLERLSNGELVLSYEDLKKHESFELGRVKNPVISKVLFLQYLSGGLSNNTKDTAIEKISQLV</sequence>
<protein>
    <recommendedName>
        <fullName evidence="3">Altered inheritance of mitochondria protein 18, mitochondrial</fullName>
    </recommendedName>
</protein>
<dbReference type="GO" id="GO:0016872">
    <property type="term" value="F:intramolecular lyase activity"/>
    <property type="evidence" value="ECO:0007669"/>
    <property type="project" value="InterPro"/>
</dbReference>
<dbReference type="EMBL" id="CAIF01000048">
    <property type="protein sequence ID" value="CCH42562.1"/>
    <property type="molecule type" value="Genomic_DNA"/>
</dbReference>
<evidence type="ECO:0000256" key="1">
    <source>
        <dbReference type="ARBA" id="ARBA00004173"/>
    </source>
</evidence>
<dbReference type="InterPro" id="IPR016087">
    <property type="entry name" value="Chalcone_isomerase"/>
</dbReference>
<keyword evidence="5" id="KW-0496">Mitochondrion</keyword>
<dbReference type="PANTHER" id="PTHR47284">
    <property type="entry name" value="FATTY-ACID-BINDING PROTEIN 2"/>
    <property type="match status" value="1"/>
</dbReference>
<dbReference type="InterPro" id="IPR036298">
    <property type="entry name" value="Chalcone_isomerase_sf"/>
</dbReference>
<dbReference type="HOGENOM" id="CLU_038840_0_1_1"/>
<dbReference type="eggNOG" id="ENOG502RGD3">
    <property type="taxonomic scope" value="Eukaryota"/>
</dbReference>
<accession>K0KK63</accession>
<evidence type="ECO:0000256" key="5">
    <source>
        <dbReference type="ARBA" id="ARBA00023128"/>
    </source>
</evidence>
<evidence type="ECO:0000313" key="7">
    <source>
        <dbReference type="EMBL" id="CCH42562.1"/>
    </source>
</evidence>
<reference evidence="7 8" key="1">
    <citation type="journal article" date="2012" name="Eukaryot. Cell">
        <title>Draft genome sequence of Wickerhamomyces ciferrii NRRL Y-1031 F-60-10.</title>
        <authorList>
            <person name="Schneider J."/>
            <person name="Andrea H."/>
            <person name="Blom J."/>
            <person name="Jaenicke S."/>
            <person name="Ruckert C."/>
            <person name="Schorsch C."/>
            <person name="Szczepanowski R."/>
            <person name="Farwick M."/>
            <person name="Goesmann A."/>
            <person name="Puhler A."/>
            <person name="Schaffer S."/>
            <person name="Tauch A."/>
            <person name="Kohler T."/>
            <person name="Brinkrolf K."/>
        </authorList>
    </citation>
    <scope>NUCLEOTIDE SEQUENCE [LARGE SCALE GENOMIC DNA]</scope>
    <source>
        <strain evidence="8">ATCC 14091 / BCRC 22168 / CBS 111 / JCM 3599 / NBRC 0793 / NRRL Y-1031 F-60-10</strain>
    </source>
</reference>
<dbReference type="FunCoup" id="K0KK63">
    <property type="interactions" value="43"/>
</dbReference>
<dbReference type="Pfam" id="PF16035">
    <property type="entry name" value="Chalcone_2"/>
    <property type="match status" value="1"/>
</dbReference>
<keyword evidence="8" id="KW-1185">Reference proteome</keyword>
<dbReference type="PANTHER" id="PTHR47284:SF3">
    <property type="entry name" value="FATTY-ACID-BINDING PROTEIN 2"/>
    <property type="match status" value="1"/>
</dbReference>
<organism evidence="7 8">
    <name type="scientific">Wickerhamomyces ciferrii (strain ATCC 14091 / BCRC 22168 / CBS 111 / JCM 3599 / NBRC 0793 / NRRL Y-1031 F-60-10)</name>
    <name type="common">Yeast</name>
    <name type="synonym">Pichia ciferrii</name>
    <dbReference type="NCBI Taxonomy" id="1206466"/>
    <lineage>
        <taxon>Eukaryota</taxon>
        <taxon>Fungi</taxon>
        <taxon>Dikarya</taxon>
        <taxon>Ascomycota</taxon>
        <taxon>Saccharomycotina</taxon>
        <taxon>Saccharomycetes</taxon>
        <taxon>Phaffomycetales</taxon>
        <taxon>Wickerhamomycetaceae</taxon>
        <taxon>Wickerhamomyces</taxon>
    </lineage>
</organism>
<dbReference type="Proteomes" id="UP000009328">
    <property type="component" value="Unassembled WGS sequence"/>
</dbReference>
<evidence type="ECO:0000259" key="6">
    <source>
        <dbReference type="Pfam" id="PF16035"/>
    </source>
</evidence>
<evidence type="ECO:0000256" key="3">
    <source>
        <dbReference type="ARBA" id="ARBA00018755"/>
    </source>
</evidence>
<dbReference type="AlphaFoldDB" id="K0KK63"/>
<evidence type="ECO:0000256" key="4">
    <source>
        <dbReference type="ARBA" id="ARBA00022946"/>
    </source>
</evidence>
<comment type="similarity">
    <text evidence="2">Belongs to the AIM18/AIM46 family.</text>
</comment>
<dbReference type="Gene3D" id="3.50.70.10">
    <property type="match status" value="1"/>
</dbReference>
<dbReference type="InParanoid" id="K0KK63"/>
<comment type="caution">
    <text evidence="7">The sequence shown here is derived from an EMBL/GenBank/DDBJ whole genome shotgun (WGS) entry which is preliminary data.</text>
</comment>
<evidence type="ECO:0000256" key="2">
    <source>
        <dbReference type="ARBA" id="ARBA00009111"/>
    </source>
</evidence>